<organism evidence="2 3">
    <name type="scientific">Kocuria marina</name>
    <dbReference type="NCBI Taxonomy" id="223184"/>
    <lineage>
        <taxon>Bacteria</taxon>
        <taxon>Bacillati</taxon>
        <taxon>Actinomycetota</taxon>
        <taxon>Actinomycetes</taxon>
        <taxon>Micrococcales</taxon>
        <taxon>Micrococcaceae</taxon>
        <taxon>Kocuria</taxon>
    </lineage>
</organism>
<dbReference type="InterPro" id="IPR011991">
    <property type="entry name" value="ArsR-like_HTH"/>
</dbReference>
<dbReference type="InterPro" id="IPR036388">
    <property type="entry name" value="WH-like_DNA-bd_sf"/>
</dbReference>
<evidence type="ECO:0000259" key="1">
    <source>
        <dbReference type="SMART" id="SM00418"/>
    </source>
</evidence>
<dbReference type="SUPFAM" id="SSF46785">
    <property type="entry name" value="Winged helix' DNA-binding domain"/>
    <property type="match status" value="1"/>
</dbReference>
<evidence type="ECO:0000313" key="3">
    <source>
        <dbReference type="Proteomes" id="UP000030664"/>
    </source>
</evidence>
<dbReference type="Proteomes" id="UP000030664">
    <property type="component" value="Unassembled WGS sequence"/>
</dbReference>
<dbReference type="Gene3D" id="1.10.10.10">
    <property type="entry name" value="Winged helix-like DNA-binding domain superfamily/Winged helix DNA-binding domain"/>
    <property type="match status" value="1"/>
</dbReference>
<evidence type="ECO:0000313" key="2">
    <source>
        <dbReference type="EMBL" id="KHE73766.1"/>
    </source>
</evidence>
<dbReference type="STRING" id="223184.AS25_10930"/>
<name>A0A0B0D712_9MICC</name>
<feature type="domain" description="HTH arsR-type" evidence="1">
    <location>
        <begin position="16"/>
        <end position="100"/>
    </location>
</feature>
<dbReference type="SMART" id="SM00418">
    <property type="entry name" value="HTH_ARSR"/>
    <property type="match status" value="1"/>
</dbReference>
<proteinExistence type="predicted"/>
<comment type="caution">
    <text evidence="2">The sequence shown here is derived from an EMBL/GenBank/DDBJ whole genome shotgun (WGS) entry which is preliminary data.</text>
</comment>
<accession>A0A0B0D712</accession>
<dbReference type="Pfam" id="PF12840">
    <property type="entry name" value="HTH_20"/>
    <property type="match status" value="1"/>
</dbReference>
<dbReference type="InterPro" id="IPR036390">
    <property type="entry name" value="WH_DNA-bd_sf"/>
</dbReference>
<sequence length="103" mass="11050">MPFMMKIPGQSEEVHAAVQVLGNTLRVAILSHLSTGPATRAAISDALGVTEQSLSRQMAFLEDKGVVGTNVLPGRGRPTLHHLQSARLNQLERALVAYLHPSS</sequence>
<dbReference type="GO" id="GO:0003700">
    <property type="term" value="F:DNA-binding transcription factor activity"/>
    <property type="evidence" value="ECO:0007669"/>
    <property type="project" value="InterPro"/>
</dbReference>
<gene>
    <name evidence="2" type="ORF">AS25_10930</name>
</gene>
<dbReference type="CDD" id="cd00090">
    <property type="entry name" value="HTH_ARSR"/>
    <property type="match status" value="1"/>
</dbReference>
<dbReference type="InterPro" id="IPR001845">
    <property type="entry name" value="HTH_ArsR_DNA-bd_dom"/>
</dbReference>
<reference evidence="2 3" key="1">
    <citation type="submission" date="2014-09" db="EMBL/GenBank/DDBJ databases">
        <title>High-quality draft genome sequence of Kocuria marina SO9-6, an actinobacterium isolated from a copper mine.</title>
        <authorList>
            <person name="Castro D.B."/>
            <person name="Pereira L.B."/>
            <person name="Silva M.V."/>
            <person name="Silva B.P."/>
            <person name="Zanardi B.R."/>
            <person name="Carlos C."/>
            <person name="Belgini D.R."/>
            <person name="Limache E.G."/>
            <person name="Lacerda G.V."/>
            <person name="Nery M.B."/>
            <person name="Gomes M.B."/>
            <person name="Souza S."/>
            <person name="Silva T.M."/>
            <person name="Rodrigues V.D."/>
            <person name="Paulino L.C."/>
            <person name="Vicentini R."/>
            <person name="Ferraz L.F."/>
            <person name="Ottoboni L.M."/>
        </authorList>
    </citation>
    <scope>NUCLEOTIDE SEQUENCE [LARGE SCALE GENOMIC DNA]</scope>
    <source>
        <strain evidence="2 3">SO9-6</strain>
    </source>
</reference>
<dbReference type="EMBL" id="JROM01000046">
    <property type="protein sequence ID" value="KHE73766.1"/>
    <property type="molecule type" value="Genomic_DNA"/>
</dbReference>
<protein>
    <recommendedName>
        <fullName evidence="1">HTH arsR-type domain-containing protein</fullName>
    </recommendedName>
</protein>
<dbReference type="AlphaFoldDB" id="A0A0B0D712"/>
<dbReference type="eggNOG" id="ENOG50346GU">
    <property type="taxonomic scope" value="Bacteria"/>
</dbReference>